<proteinExistence type="predicted"/>
<dbReference type="WBParaSite" id="PDA_v2.g30602.t1">
    <property type="protein sequence ID" value="PDA_v2.g30602.t1"/>
    <property type="gene ID" value="PDA_v2.g30602"/>
</dbReference>
<dbReference type="Gene3D" id="2.80.10.50">
    <property type="match status" value="1"/>
</dbReference>
<accession>A0A914QFL1</accession>
<dbReference type="Proteomes" id="UP000887578">
    <property type="component" value="Unplaced"/>
</dbReference>
<dbReference type="CDD" id="cd23342">
    <property type="entry name" value="beta-trefoil_FSCN_ZgPorA-like"/>
    <property type="match status" value="1"/>
</dbReference>
<dbReference type="AlphaFoldDB" id="A0A914QFL1"/>
<dbReference type="SUPFAM" id="SSF50405">
    <property type="entry name" value="Actin-crosslinking proteins"/>
    <property type="match status" value="1"/>
</dbReference>
<sequence length="346" mass="40353">MDNERCFILNNKYRDVRLDIDMKLKELQNFISLTDEYECLHPESDLSELKIPHTVEDVKMFISGFDEYDPKKRYAFIRGSDGKYISSQNGEQPMNRIERPVPLGWEVFCIEELGGKIALKSRGKYVSSENGENEMRCDRKNIGEMEKFLMIQHGDAYVFQGNNEKLVSCSAEDNTLTCTCENDIISLSEIFHIVWISDFADEVNISWKHYDNYFTKICEDYNNAVEQKKKINPENYYFNSEIEVYHHGGGGNAYFTYHQQKIFNQKEFKEAMQKADEKLHNLQMVIRDQNSFLNGILWRERSDLEKVTKMLNTLVPFIALLGGKTVIEVPIESSSNCGEDVYFDKD</sequence>
<reference evidence="2" key="1">
    <citation type="submission" date="2022-11" db="UniProtKB">
        <authorList>
            <consortium name="WormBaseParasite"/>
        </authorList>
    </citation>
    <scope>IDENTIFICATION</scope>
</reference>
<dbReference type="InterPro" id="IPR008999">
    <property type="entry name" value="Actin-crosslinking"/>
</dbReference>
<evidence type="ECO:0000313" key="2">
    <source>
        <dbReference type="WBParaSite" id="PDA_v2.g30602.t1"/>
    </source>
</evidence>
<name>A0A914QFL1_9BILA</name>
<keyword evidence="1" id="KW-1185">Reference proteome</keyword>
<organism evidence="1 2">
    <name type="scientific">Panagrolaimus davidi</name>
    <dbReference type="NCBI Taxonomy" id="227884"/>
    <lineage>
        <taxon>Eukaryota</taxon>
        <taxon>Metazoa</taxon>
        <taxon>Ecdysozoa</taxon>
        <taxon>Nematoda</taxon>
        <taxon>Chromadorea</taxon>
        <taxon>Rhabditida</taxon>
        <taxon>Tylenchina</taxon>
        <taxon>Panagrolaimomorpha</taxon>
        <taxon>Panagrolaimoidea</taxon>
        <taxon>Panagrolaimidae</taxon>
        <taxon>Panagrolaimus</taxon>
    </lineage>
</organism>
<evidence type="ECO:0000313" key="1">
    <source>
        <dbReference type="Proteomes" id="UP000887578"/>
    </source>
</evidence>
<protein>
    <submittedName>
        <fullName evidence="2">Uncharacterized protein</fullName>
    </submittedName>
</protein>